<evidence type="ECO:0000256" key="1">
    <source>
        <dbReference type="SAM" id="Phobius"/>
    </source>
</evidence>
<dbReference type="PANTHER" id="PTHR34989">
    <property type="entry name" value="PROTEIN HDED"/>
    <property type="match status" value="1"/>
</dbReference>
<protein>
    <submittedName>
        <fullName evidence="2">Acid-resistance membrane protein</fullName>
    </submittedName>
</protein>
<dbReference type="OrthoDB" id="7059775at2"/>
<dbReference type="GO" id="GO:0005886">
    <property type="term" value="C:plasma membrane"/>
    <property type="evidence" value="ECO:0007669"/>
    <property type="project" value="TreeGrafter"/>
</dbReference>
<keyword evidence="1" id="KW-0472">Membrane</keyword>
<feature type="transmembrane region" description="Helical" evidence="1">
    <location>
        <begin position="136"/>
        <end position="157"/>
    </location>
</feature>
<keyword evidence="1" id="KW-1133">Transmembrane helix</keyword>
<organism evidence="2 3">
    <name type="scientific">Rikenella microfusus</name>
    <dbReference type="NCBI Taxonomy" id="28139"/>
    <lineage>
        <taxon>Bacteria</taxon>
        <taxon>Pseudomonadati</taxon>
        <taxon>Bacteroidota</taxon>
        <taxon>Bacteroidia</taxon>
        <taxon>Bacteroidales</taxon>
        <taxon>Rikenellaceae</taxon>
        <taxon>Rikenella</taxon>
    </lineage>
</organism>
<reference evidence="2 3" key="1">
    <citation type="submission" date="2018-06" db="EMBL/GenBank/DDBJ databases">
        <authorList>
            <consortium name="Pathogen Informatics"/>
            <person name="Doyle S."/>
        </authorList>
    </citation>
    <scope>NUCLEOTIDE SEQUENCE [LARGE SCALE GENOMIC DNA]</scope>
    <source>
        <strain evidence="2 3">NCTC11190</strain>
    </source>
</reference>
<keyword evidence="3" id="KW-1185">Reference proteome</keyword>
<gene>
    <name evidence="2" type="ORF">NCTC11190_00918</name>
</gene>
<dbReference type="RefSeq" id="WP_051214274.1">
    <property type="nucleotide sequence ID" value="NZ_CALVFX010000002.1"/>
</dbReference>
<keyword evidence="1" id="KW-0812">Transmembrane</keyword>
<feature type="transmembrane region" description="Helical" evidence="1">
    <location>
        <begin position="77"/>
        <end position="99"/>
    </location>
</feature>
<dbReference type="Pfam" id="PF03729">
    <property type="entry name" value="DUF308"/>
    <property type="match status" value="2"/>
</dbReference>
<dbReference type="InterPro" id="IPR005325">
    <property type="entry name" value="DUF308_memb"/>
</dbReference>
<evidence type="ECO:0000313" key="3">
    <source>
        <dbReference type="Proteomes" id="UP000255233"/>
    </source>
</evidence>
<sequence>MQDVFMSRIESSRRAVKNWWLLLLLGIAVFVVGMLIFTYPGLSYVAMSVTFAILILVSGAVNIALAASNTNAVIGRGWLWAGGIVELLIGLLLICYPSISAATLPLFLGFWLMFRSFGLIGSGSDLMSLKVPGGGWTLFVGILLLICSVMILAQPLLFGIEAVVIWVGVSFLVAGISMALFSFELKSLHKHFGE</sequence>
<feature type="transmembrane region" description="Helical" evidence="1">
    <location>
        <begin position="163"/>
        <end position="183"/>
    </location>
</feature>
<evidence type="ECO:0000313" key="2">
    <source>
        <dbReference type="EMBL" id="SUE33707.1"/>
    </source>
</evidence>
<feature type="transmembrane region" description="Helical" evidence="1">
    <location>
        <begin position="45"/>
        <end position="65"/>
    </location>
</feature>
<dbReference type="PANTHER" id="PTHR34989:SF1">
    <property type="entry name" value="PROTEIN HDED"/>
    <property type="match status" value="1"/>
</dbReference>
<dbReference type="InterPro" id="IPR052712">
    <property type="entry name" value="Acid_resist_chaperone_HdeD"/>
</dbReference>
<accession>A0A379MS82</accession>
<dbReference type="STRING" id="880526.GCA_000427365_00529"/>
<proteinExistence type="predicted"/>
<name>A0A379MS82_9BACT</name>
<feature type="transmembrane region" description="Helical" evidence="1">
    <location>
        <begin position="20"/>
        <end position="39"/>
    </location>
</feature>
<dbReference type="AlphaFoldDB" id="A0A379MS82"/>
<dbReference type="EMBL" id="UGVL01000001">
    <property type="protein sequence ID" value="SUE33707.1"/>
    <property type="molecule type" value="Genomic_DNA"/>
</dbReference>
<dbReference type="Proteomes" id="UP000255233">
    <property type="component" value="Unassembled WGS sequence"/>
</dbReference>